<dbReference type="Gene3D" id="3.90.1150.10">
    <property type="entry name" value="Aspartate Aminotransferase, domain 1"/>
    <property type="match status" value="1"/>
</dbReference>
<dbReference type="CDD" id="cd00616">
    <property type="entry name" value="AHBA_syn"/>
    <property type="match status" value="1"/>
</dbReference>
<dbReference type="InterPro" id="IPR015424">
    <property type="entry name" value="PyrdxlP-dep_Trfase"/>
</dbReference>
<name>A0A538T1N1_UNCEI</name>
<evidence type="ECO:0000256" key="1">
    <source>
        <dbReference type="PIRSR" id="PIRSR000390-1"/>
    </source>
</evidence>
<dbReference type="PANTHER" id="PTHR30244">
    <property type="entry name" value="TRANSAMINASE"/>
    <property type="match status" value="1"/>
</dbReference>
<dbReference type="GO" id="GO:0000271">
    <property type="term" value="P:polysaccharide biosynthetic process"/>
    <property type="evidence" value="ECO:0007669"/>
    <property type="project" value="TreeGrafter"/>
</dbReference>
<dbReference type="AlphaFoldDB" id="A0A538T1N1"/>
<organism evidence="4 5">
    <name type="scientific">Eiseniibacteriota bacterium</name>
    <dbReference type="NCBI Taxonomy" id="2212470"/>
    <lineage>
        <taxon>Bacteria</taxon>
        <taxon>Candidatus Eiseniibacteriota</taxon>
    </lineage>
</organism>
<dbReference type="Pfam" id="PF01041">
    <property type="entry name" value="DegT_DnrJ_EryC1"/>
    <property type="match status" value="1"/>
</dbReference>
<protein>
    <submittedName>
        <fullName evidence="4">DegT/DnrJ/EryC1/StrS family aminotransferase</fullName>
    </submittedName>
</protein>
<accession>A0A538T1N1</accession>
<proteinExistence type="inferred from homology"/>
<evidence type="ECO:0000256" key="3">
    <source>
        <dbReference type="RuleBase" id="RU004508"/>
    </source>
</evidence>
<dbReference type="InterPro" id="IPR015422">
    <property type="entry name" value="PyrdxlP-dep_Trfase_small"/>
</dbReference>
<dbReference type="Gene3D" id="3.40.640.10">
    <property type="entry name" value="Type I PLP-dependent aspartate aminotransferase-like (Major domain)"/>
    <property type="match status" value="1"/>
</dbReference>
<evidence type="ECO:0000256" key="2">
    <source>
        <dbReference type="PIRSR" id="PIRSR000390-2"/>
    </source>
</evidence>
<dbReference type="Proteomes" id="UP000317716">
    <property type="component" value="Unassembled WGS sequence"/>
</dbReference>
<feature type="modified residue" description="N6-(pyridoxal phosphate)lysine" evidence="2">
    <location>
        <position position="192"/>
    </location>
</feature>
<evidence type="ECO:0000313" key="4">
    <source>
        <dbReference type="EMBL" id="TMQ57523.1"/>
    </source>
</evidence>
<keyword evidence="2 3" id="KW-0663">Pyridoxal phosphate</keyword>
<dbReference type="InterPro" id="IPR000653">
    <property type="entry name" value="DegT/StrS_aminotransferase"/>
</dbReference>
<reference evidence="4 5" key="1">
    <citation type="journal article" date="2019" name="Nat. Microbiol.">
        <title>Mediterranean grassland soil C-N compound turnover is dependent on rainfall and depth, and is mediated by genomically divergent microorganisms.</title>
        <authorList>
            <person name="Diamond S."/>
            <person name="Andeer P.F."/>
            <person name="Li Z."/>
            <person name="Crits-Christoph A."/>
            <person name="Burstein D."/>
            <person name="Anantharaman K."/>
            <person name="Lane K.R."/>
            <person name="Thomas B.C."/>
            <person name="Pan C."/>
            <person name="Northen T.R."/>
            <person name="Banfield J.F."/>
        </authorList>
    </citation>
    <scope>NUCLEOTIDE SEQUENCE [LARGE SCALE GENOMIC DNA]</scope>
    <source>
        <strain evidence="4">WS_2</strain>
    </source>
</reference>
<sequence length="394" mass="43827">MTTPKALRTREQFLPFAAPLVGQEEVDAVVECVRSGWLTTGFKVKEFEKAFAEAIGCRHALAVNSCTAALHLALEAIGVGPGDEVITSPMTFTATAAVVEHMGARPTFVDCEPDTLNLDARALEKRITPRTKAVLPVHFAGQACDMDAILEIARRRGIKVIEDAAHAIPTRYKGRLIGTIGDITCFSFYATKNVTTGEGGMVATDDDGYAQRVRLMHLHGMSRDAWKRYQEGGSWSYEILAPGFKYNLSDVAAAIGIPQLRRCDEFHARRSLIARRYHEAFAGLDGLRVPAVADEFSHAWHLYVIQLELDALRIDRDEFIRELGRRKIGVSVHFIPLHIQPYYRDRYGYAAGDLPNAFGAFQRIISLPIYAKMTDEDVEDVIAAVLDTVESFRR</sequence>
<dbReference type="PANTHER" id="PTHR30244:SF34">
    <property type="entry name" value="DTDP-4-AMINO-4,6-DIDEOXYGALACTOSE TRANSAMINASE"/>
    <property type="match status" value="1"/>
</dbReference>
<comment type="similarity">
    <text evidence="3">Belongs to the DegT/DnrJ/EryC1 family.</text>
</comment>
<keyword evidence="4" id="KW-0032">Aminotransferase</keyword>
<dbReference type="PIRSF" id="PIRSF000390">
    <property type="entry name" value="PLP_StrS"/>
    <property type="match status" value="1"/>
</dbReference>
<comment type="caution">
    <text evidence="4">The sequence shown here is derived from an EMBL/GenBank/DDBJ whole genome shotgun (WGS) entry which is preliminary data.</text>
</comment>
<feature type="active site" description="Proton acceptor" evidence="1">
    <location>
        <position position="192"/>
    </location>
</feature>
<evidence type="ECO:0000313" key="5">
    <source>
        <dbReference type="Proteomes" id="UP000317716"/>
    </source>
</evidence>
<dbReference type="EMBL" id="VBOS01000120">
    <property type="protein sequence ID" value="TMQ57523.1"/>
    <property type="molecule type" value="Genomic_DNA"/>
</dbReference>
<dbReference type="GO" id="GO:0030170">
    <property type="term" value="F:pyridoxal phosphate binding"/>
    <property type="evidence" value="ECO:0007669"/>
    <property type="project" value="TreeGrafter"/>
</dbReference>
<gene>
    <name evidence="4" type="ORF">E6K72_03610</name>
</gene>
<dbReference type="InterPro" id="IPR015421">
    <property type="entry name" value="PyrdxlP-dep_Trfase_major"/>
</dbReference>
<dbReference type="GO" id="GO:0008483">
    <property type="term" value="F:transaminase activity"/>
    <property type="evidence" value="ECO:0007669"/>
    <property type="project" value="UniProtKB-KW"/>
</dbReference>
<dbReference type="SUPFAM" id="SSF53383">
    <property type="entry name" value="PLP-dependent transferases"/>
    <property type="match status" value="1"/>
</dbReference>
<keyword evidence="4" id="KW-0808">Transferase</keyword>